<feature type="compositionally biased region" description="Basic and acidic residues" evidence="1">
    <location>
        <begin position="220"/>
        <end position="231"/>
    </location>
</feature>
<evidence type="ECO:0000313" key="4">
    <source>
        <dbReference type="EMBL" id="KAK4158125.1"/>
    </source>
</evidence>
<feature type="transmembrane region" description="Helical" evidence="2">
    <location>
        <begin position="118"/>
        <end position="135"/>
    </location>
</feature>
<name>A0AAN6VVD0_9PEZI</name>
<organism evidence="4 5">
    <name type="scientific">Chaetomidium leptoderma</name>
    <dbReference type="NCBI Taxonomy" id="669021"/>
    <lineage>
        <taxon>Eukaryota</taxon>
        <taxon>Fungi</taxon>
        <taxon>Dikarya</taxon>
        <taxon>Ascomycota</taxon>
        <taxon>Pezizomycotina</taxon>
        <taxon>Sordariomycetes</taxon>
        <taxon>Sordariomycetidae</taxon>
        <taxon>Sordariales</taxon>
        <taxon>Chaetomiaceae</taxon>
        <taxon>Chaetomidium</taxon>
    </lineage>
</organism>
<dbReference type="GO" id="GO:0044695">
    <property type="term" value="C:Dsc E3 ubiquitin ligase complex"/>
    <property type="evidence" value="ECO:0007669"/>
    <property type="project" value="InterPro"/>
</dbReference>
<protein>
    <submittedName>
        <fullName evidence="4">DSC E3 ubiquitin ligase complex subunit 4</fullName>
    </submittedName>
</protein>
<dbReference type="Pfam" id="PF08508">
    <property type="entry name" value="DUF1746"/>
    <property type="match status" value="1"/>
</dbReference>
<sequence>MNDDPGPSSAARLLPPRPDGSEYEAEEHHVHTEEGGAGGQSTGDSAARQKEKRREGLVKKLELVSHLQKSLDRIVFVYICTLYYMECSFVRFLLRLAPHYSFLTPKDGLLLPADHPHIYTIFVPSVLCILAHIFFNVPEAGEATRGYLHGGVIIDFIGQKPPTTKLAYLSFDLVILAAQCLMLAVHQEREKLKKAVRPSLPTIIPTGDETEPAAAAETTTQDHDAEERGVLMDDETYVGDGGGGGGGMELQPLSGSGGGDSSREDGRSPAADEQTGDTYSSAAASADMLDIIRSGNAVLANFHVIHAVRTIGNGAQSAAAYSLRTFSYNATLAALAAERRSRLMRGQQR</sequence>
<gene>
    <name evidence="4" type="ORF">C8A00DRAFT_11071</name>
</gene>
<evidence type="ECO:0000259" key="3">
    <source>
        <dbReference type="Pfam" id="PF08508"/>
    </source>
</evidence>
<feature type="compositionally biased region" description="Gly residues" evidence="1">
    <location>
        <begin position="239"/>
        <end position="248"/>
    </location>
</feature>
<keyword evidence="2" id="KW-0812">Transmembrane</keyword>
<proteinExistence type="predicted"/>
<feature type="region of interest" description="Disordered" evidence="1">
    <location>
        <begin position="1"/>
        <end position="51"/>
    </location>
</feature>
<comment type="caution">
    <text evidence="4">The sequence shown here is derived from an EMBL/GenBank/DDBJ whole genome shotgun (WGS) entry which is preliminary data.</text>
</comment>
<keyword evidence="5" id="KW-1185">Reference proteome</keyword>
<dbReference type="GO" id="GO:0032933">
    <property type="term" value="P:SREBP signaling pathway"/>
    <property type="evidence" value="ECO:0007669"/>
    <property type="project" value="InterPro"/>
</dbReference>
<evidence type="ECO:0000313" key="5">
    <source>
        <dbReference type="Proteomes" id="UP001302745"/>
    </source>
</evidence>
<dbReference type="EMBL" id="MU856841">
    <property type="protein sequence ID" value="KAK4158125.1"/>
    <property type="molecule type" value="Genomic_DNA"/>
</dbReference>
<evidence type="ECO:0000256" key="2">
    <source>
        <dbReference type="SAM" id="Phobius"/>
    </source>
</evidence>
<dbReference type="InterPro" id="IPR038967">
    <property type="entry name" value="Dsc4-like"/>
</dbReference>
<dbReference type="AlphaFoldDB" id="A0AAN6VVD0"/>
<dbReference type="PANTHER" id="PTHR39405">
    <property type="entry name" value="DSC E3 UBIQUITIN LIGASE COMPLEX SUBUNIT 4"/>
    <property type="match status" value="1"/>
</dbReference>
<evidence type="ECO:0000256" key="1">
    <source>
        <dbReference type="SAM" id="MobiDB-lite"/>
    </source>
</evidence>
<reference evidence="4" key="2">
    <citation type="submission" date="2023-05" db="EMBL/GenBank/DDBJ databases">
        <authorList>
            <consortium name="Lawrence Berkeley National Laboratory"/>
            <person name="Steindorff A."/>
            <person name="Hensen N."/>
            <person name="Bonometti L."/>
            <person name="Westerberg I."/>
            <person name="Brannstrom I.O."/>
            <person name="Guillou S."/>
            <person name="Cros-Aarteil S."/>
            <person name="Calhoun S."/>
            <person name="Haridas S."/>
            <person name="Kuo A."/>
            <person name="Mondo S."/>
            <person name="Pangilinan J."/>
            <person name="Riley R."/>
            <person name="Labutti K."/>
            <person name="Andreopoulos B."/>
            <person name="Lipzen A."/>
            <person name="Chen C."/>
            <person name="Yanf M."/>
            <person name="Daum C."/>
            <person name="Ng V."/>
            <person name="Clum A."/>
            <person name="Ohm R."/>
            <person name="Martin F."/>
            <person name="Silar P."/>
            <person name="Natvig D."/>
            <person name="Lalanne C."/>
            <person name="Gautier V."/>
            <person name="Ament-Velasquez S.L."/>
            <person name="Kruys A."/>
            <person name="Hutchinson M.I."/>
            <person name="Powell A.J."/>
            <person name="Barry K."/>
            <person name="Miller A.N."/>
            <person name="Grigoriev I.V."/>
            <person name="Debuchy R."/>
            <person name="Gladieux P."/>
            <person name="Thoren M.H."/>
            <person name="Johannesson H."/>
        </authorList>
    </citation>
    <scope>NUCLEOTIDE SEQUENCE</scope>
    <source>
        <strain evidence="4">CBS 538.74</strain>
    </source>
</reference>
<dbReference type="Proteomes" id="UP001302745">
    <property type="component" value="Unassembled WGS sequence"/>
</dbReference>
<dbReference type="GO" id="GO:0005783">
    <property type="term" value="C:endoplasmic reticulum"/>
    <property type="evidence" value="ECO:0007669"/>
    <property type="project" value="TreeGrafter"/>
</dbReference>
<dbReference type="InterPro" id="IPR013715">
    <property type="entry name" value="DUF1746"/>
</dbReference>
<dbReference type="PANTHER" id="PTHR39405:SF1">
    <property type="entry name" value="DSC E3 UBIQUITIN LIGASE COMPLEX SUBUNIT 4"/>
    <property type="match status" value="1"/>
</dbReference>
<reference evidence="4" key="1">
    <citation type="journal article" date="2023" name="Mol. Phylogenet. Evol.">
        <title>Genome-scale phylogeny and comparative genomics of the fungal order Sordariales.</title>
        <authorList>
            <person name="Hensen N."/>
            <person name="Bonometti L."/>
            <person name="Westerberg I."/>
            <person name="Brannstrom I.O."/>
            <person name="Guillou S."/>
            <person name="Cros-Aarteil S."/>
            <person name="Calhoun S."/>
            <person name="Haridas S."/>
            <person name="Kuo A."/>
            <person name="Mondo S."/>
            <person name="Pangilinan J."/>
            <person name="Riley R."/>
            <person name="LaButti K."/>
            <person name="Andreopoulos B."/>
            <person name="Lipzen A."/>
            <person name="Chen C."/>
            <person name="Yan M."/>
            <person name="Daum C."/>
            <person name="Ng V."/>
            <person name="Clum A."/>
            <person name="Steindorff A."/>
            <person name="Ohm R.A."/>
            <person name="Martin F."/>
            <person name="Silar P."/>
            <person name="Natvig D.O."/>
            <person name="Lalanne C."/>
            <person name="Gautier V."/>
            <person name="Ament-Velasquez S.L."/>
            <person name="Kruys A."/>
            <person name="Hutchinson M.I."/>
            <person name="Powell A.J."/>
            <person name="Barry K."/>
            <person name="Miller A.N."/>
            <person name="Grigoriev I.V."/>
            <person name="Debuchy R."/>
            <person name="Gladieux P."/>
            <person name="Hiltunen Thoren M."/>
            <person name="Johannesson H."/>
        </authorList>
    </citation>
    <scope>NUCLEOTIDE SEQUENCE</scope>
    <source>
        <strain evidence="4">CBS 538.74</strain>
    </source>
</reference>
<keyword evidence="2" id="KW-1133">Transmembrane helix</keyword>
<feature type="domain" description="DUF1746" evidence="3">
    <location>
        <begin position="70"/>
        <end position="182"/>
    </location>
</feature>
<accession>A0AAN6VVD0</accession>
<feature type="transmembrane region" description="Helical" evidence="2">
    <location>
        <begin position="75"/>
        <end position="97"/>
    </location>
</feature>
<feature type="region of interest" description="Disordered" evidence="1">
    <location>
        <begin position="200"/>
        <end position="279"/>
    </location>
</feature>
<keyword evidence="2" id="KW-0472">Membrane</keyword>